<accession>A0A0D7ASW4</accession>
<proteinExistence type="predicted"/>
<name>A0A0D7ASW4_9AGAR</name>
<sequence length="69" mass="7833">MEEWRDSYAAPVTLARRASRLHGMQDVAVEDVNSLEVFTVGHYIRAFYGVFKRPPTAPSTLLPQTQRPT</sequence>
<dbReference type="OrthoDB" id="2634326at2759"/>
<evidence type="ECO:0000313" key="1">
    <source>
        <dbReference type="EMBL" id="KIY61458.1"/>
    </source>
</evidence>
<evidence type="ECO:0000313" key="2">
    <source>
        <dbReference type="Proteomes" id="UP000054007"/>
    </source>
</evidence>
<keyword evidence="2" id="KW-1185">Reference proteome</keyword>
<gene>
    <name evidence="1" type="ORF">CYLTODRAFT_427528</name>
</gene>
<organism evidence="1 2">
    <name type="scientific">Cylindrobasidium torrendii FP15055 ss-10</name>
    <dbReference type="NCBI Taxonomy" id="1314674"/>
    <lineage>
        <taxon>Eukaryota</taxon>
        <taxon>Fungi</taxon>
        <taxon>Dikarya</taxon>
        <taxon>Basidiomycota</taxon>
        <taxon>Agaricomycotina</taxon>
        <taxon>Agaricomycetes</taxon>
        <taxon>Agaricomycetidae</taxon>
        <taxon>Agaricales</taxon>
        <taxon>Marasmiineae</taxon>
        <taxon>Physalacriaceae</taxon>
        <taxon>Cylindrobasidium</taxon>
    </lineage>
</organism>
<dbReference type="Proteomes" id="UP000054007">
    <property type="component" value="Unassembled WGS sequence"/>
</dbReference>
<dbReference type="EMBL" id="KN880939">
    <property type="protein sequence ID" value="KIY61458.1"/>
    <property type="molecule type" value="Genomic_DNA"/>
</dbReference>
<dbReference type="AlphaFoldDB" id="A0A0D7ASW4"/>
<protein>
    <submittedName>
        <fullName evidence="1">Uncharacterized protein</fullName>
    </submittedName>
</protein>
<reference evidence="1 2" key="1">
    <citation type="journal article" date="2015" name="Fungal Genet. Biol.">
        <title>Evolution of novel wood decay mechanisms in Agaricales revealed by the genome sequences of Fistulina hepatica and Cylindrobasidium torrendii.</title>
        <authorList>
            <person name="Floudas D."/>
            <person name="Held B.W."/>
            <person name="Riley R."/>
            <person name="Nagy L.G."/>
            <person name="Koehler G."/>
            <person name="Ransdell A.S."/>
            <person name="Younus H."/>
            <person name="Chow J."/>
            <person name="Chiniquy J."/>
            <person name="Lipzen A."/>
            <person name="Tritt A."/>
            <person name="Sun H."/>
            <person name="Haridas S."/>
            <person name="LaButti K."/>
            <person name="Ohm R.A."/>
            <person name="Kues U."/>
            <person name="Blanchette R.A."/>
            <person name="Grigoriev I.V."/>
            <person name="Minto R.E."/>
            <person name="Hibbett D.S."/>
        </authorList>
    </citation>
    <scope>NUCLEOTIDE SEQUENCE [LARGE SCALE GENOMIC DNA]</scope>
    <source>
        <strain evidence="1 2">FP15055 ss-10</strain>
    </source>
</reference>